<reference evidence="3" key="1">
    <citation type="submission" date="2018-05" db="EMBL/GenBank/DDBJ databases">
        <authorList>
            <person name="Lanie J.A."/>
            <person name="Ng W.-L."/>
            <person name="Kazmierczak K.M."/>
            <person name="Andrzejewski T.M."/>
            <person name="Davidsen T.M."/>
            <person name="Wayne K.J."/>
            <person name="Tettelin H."/>
            <person name="Glass J.I."/>
            <person name="Rusch D."/>
            <person name="Podicherti R."/>
            <person name="Tsui H.-C.T."/>
            <person name="Winkler M.E."/>
        </authorList>
    </citation>
    <scope>NUCLEOTIDE SEQUENCE</scope>
</reference>
<evidence type="ECO:0000256" key="1">
    <source>
        <dbReference type="SAM" id="MobiDB-lite"/>
    </source>
</evidence>
<feature type="region of interest" description="Disordered" evidence="1">
    <location>
        <begin position="272"/>
        <end position="291"/>
    </location>
</feature>
<accession>A0A381TCW4</accession>
<evidence type="ECO:0000259" key="2">
    <source>
        <dbReference type="Pfam" id="PF00294"/>
    </source>
</evidence>
<dbReference type="InterPro" id="IPR029056">
    <property type="entry name" value="Ribokinase-like"/>
</dbReference>
<dbReference type="SUPFAM" id="SSF53613">
    <property type="entry name" value="Ribokinase-like"/>
    <property type="match status" value="1"/>
</dbReference>
<feature type="domain" description="Carbohydrate kinase PfkB" evidence="2">
    <location>
        <begin position="5"/>
        <end position="269"/>
    </location>
</feature>
<dbReference type="Gene3D" id="3.40.1190.20">
    <property type="match status" value="1"/>
</dbReference>
<dbReference type="AlphaFoldDB" id="A0A381TCW4"/>
<proteinExistence type="predicted"/>
<sequence length="291" mass="32272">MTYDITLIGNYTKDTVVTPAETKYVDGGGFNYGAHAAVALGAKTAAITRLKNNDQHVVENLTSVGVDVFPTFTDQSTHIELIYPGDDFDERTLIMPKSAGSFTTDQFENIESKIFLVNASIRDEFRLETLFDLKKKGSLIGIDLQGFIRTRNSKNVLINSPWEEKEEALGLTHYLKADGVEAEFLTGESDLVSAAKILRSYGPKEVIITHKDGVLVYADNQIFEEPFKLEKIIGRSGRGDTCGASYVYMRLTSGPSESTKWAAAATSLKMESDSPLKRTRQETEDLVNEYK</sequence>
<protein>
    <recommendedName>
        <fullName evidence="2">Carbohydrate kinase PfkB domain-containing protein</fullName>
    </recommendedName>
</protein>
<dbReference type="EMBL" id="UINC01004339">
    <property type="protein sequence ID" value="SVA13589.1"/>
    <property type="molecule type" value="Genomic_DNA"/>
</dbReference>
<gene>
    <name evidence="3" type="ORF">METZ01_LOCUS66443</name>
</gene>
<organism evidence="3">
    <name type="scientific">marine metagenome</name>
    <dbReference type="NCBI Taxonomy" id="408172"/>
    <lineage>
        <taxon>unclassified sequences</taxon>
        <taxon>metagenomes</taxon>
        <taxon>ecological metagenomes</taxon>
    </lineage>
</organism>
<evidence type="ECO:0000313" key="3">
    <source>
        <dbReference type="EMBL" id="SVA13589.1"/>
    </source>
</evidence>
<dbReference type="Pfam" id="PF00294">
    <property type="entry name" value="PfkB"/>
    <property type="match status" value="1"/>
</dbReference>
<name>A0A381TCW4_9ZZZZ</name>
<dbReference type="InterPro" id="IPR011611">
    <property type="entry name" value="PfkB_dom"/>
</dbReference>